<sequence length="264" mass="27877">MKALPLKANRNVVFIIIALALGLFAALVAVRYVQKAVNERAAPPVEMVPVAVPKTDMEPGSIVTVADLAVREVPADLPPADAITPDNVSEYSGRMLRAPIREGAPLGASALVPLYDQFSRVIAKGNVGYTLQVDETNSISGMIAPGDHVDILLTVEQEQTGARVLPLLEDINVLATGNRVGETPASEDQQGYSNITLELTPAQAQRLTVAAKAGSMRVMLRQVEDRGAFGLSGMTQRELLGNGTQGRAGVQFIIGGKGSTNAQQ</sequence>
<keyword evidence="1" id="KW-0472">Membrane</keyword>
<evidence type="ECO:0000313" key="3">
    <source>
        <dbReference type="EMBL" id="AUI06485.1"/>
    </source>
</evidence>
<dbReference type="AlphaFoldDB" id="A0A0H2QPY0"/>
<dbReference type="InterPro" id="IPR031571">
    <property type="entry name" value="RcpC_dom"/>
</dbReference>
<dbReference type="Proteomes" id="UP000234414">
    <property type="component" value="Chromosome"/>
</dbReference>
<dbReference type="EMBL" id="JADUOV010000001">
    <property type="protein sequence ID" value="MBH1788454.1"/>
    <property type="molecule type" value="Genomic_DNA"/>
</dbReference>
<keyword evidence="1" id="KW-0812">Transmembrane</keyword>
<reference evidence="3 5" key="1">
    <citation type="submission" date="2017-12" db="EMBL/GenBank/DDBJ databases">
        <title>Complete Genome Sequence of Stenotrophomonas maltophilia CSM2.</title>
        <authorList>
            <person name="Castro-Jaimes S."/>
            <person name="Lopez-Leal G."/>
            <person name="Barberena Jonas C."/>
            <person name="Bustos P."/>
            <person name="Perez-Oseguera A."/>
            <person name="Cevallos M.A."/>
        </authorList>
    </citation>
    <scope>NUCLEOTIDE SEQUENCE [LARGE SCALE GENOMIC DNA]</scope>
    <source>
        <strain evidence="3 5">CSM2</strain>
    </source>
</reference>
<gene>
    <name evidence="4" type="primary">cpaB</name>
    <name evidence="4" type="ORF">I5V89_01065</name>
    <name evidence="3" type="ORF">SmaCSM2_04580</name>
</gene>
<dbReference type="Pfam" id="PF08666">
    <property type="entry name" value="SAF"/>
    <property type="match status" value="1"/>
</dbReference>
<dbReference type="InterPro" id="IPR013974">
    <property type="entry name" value="SAF"/>
</dbReference>
<accession>A0A0H2QPY0</accession>
<proteinExistence type="predicted"/>
<organism evidence="4 6">
    <name type="scientific">Stenotrophomonas maltophilia</name>
    <name type="common">Pseudomonas maltophilia</name>
    <name type="synonym">Xanthomonas maltophilia</name>
    <dbReference type="NCBI Taxonomy" id="40324"/>
    <lineage>
        <taxon>Bacteria</taxon>
        <taxon>Pseudomonadati</taxon>
        <taxon>Pseudomonadota</taxon>
        <taxon>Gammaproteobacteria</taxon>
        <taxon>Lysobacterales</taxon>
        <taxon>Lysobacteraceae</taxon>
        <taxon>Stenotrophomonas</taxon>
        <taxon>Stenotrophomonas maltophilia group</taxon>
    </lineage>
</organism>
<dbReference type="CDD" id="cd11614">
    <property type="entry name" value="SAF_CpaB_FlgA_like"/>
    <property type="match status" value="1"/>
</dbReference>
<dbReference type="NCBIfam" id="TIGR03177">
    <property type="entry name" value="pilus_cpaB"/>
    <property type="match status" value="1"/>
</dbReference>
<dbReference type="OrthoDB" id="2037472at2"/>
<dbReference type="RefSeq" id="WP_014036170.1">
    <property type="nucleotide sequence ID" value="NZ_CP025298.1"/>
</dbReference>
<feature type="transmembrane region" description="Helical" evidence="1">
    <location>
        <begin position="12"/>
        <end position="33"/>
    </location>
</feature>
<evidence type="ECO:0000313" key="4">
    <source>
        <dbReference type="EMBL" id="MBH1788454.1"/>
    </source>
</evidence>
<evidence type="ECO:0000313" key="6">
    <source>
        <dbReference type="Proteomes" id="UP000634179"/>
    </source>
</evidence>
<feature type="domain" description="SAF" evidence="2">
    <location>
        <begin position="48"/>
        <end position="112"/>
    </location>
</feature>
<protein>
    <submittedName>
        <fullName evidence="4">Flp pilus assembly protein CpaB</fullName>
    </submittedName>
</protein>
<evidence type="ECO:0000313" key="5">
    <source>
        <dbReference type="Proteomes" id="UP000234414"/>
    </source>
</evidence>
<dbReference type="Proteomes" id="UP000634179">
    <property type="component" value="Unassembled WGS sequence"/>
</dbReference>
<keyword evidence="1" id="KW-1133">Transmembrane helix</keyword>
<dbReference type="EMBL" id="CP025298">
    <property type="protein sequence ID" value="AUI06485.1"/>
    <property type="molecule type" value="Genomic_DNA"/>
</dbReference>
<evidence type="ECO:0000256" key="1">
    <source>
        <dbReference type="SAM" id="Phobius"/>
    </source>
</evidence>
<dbReference type="SMART" id="SM00858">
    <property type="entry name" value="SAF"/>
    <property type="match status" value="1"/>
</dbReference>
<dbReference type="Pfam" id="PF16976">
    <property type="entry name" value="RcpC"/>
    <property type="match status" value="1"/>
</dbReference>
<evidence type="ECO:0000259" key="2">
    <source>
        <dbReference type="SMART" id="SM00858"/>
    </source>
</evidence>
<name>A0A0H2QPY0_STEMA</name>
<reference evidence="4" key="2">
    <citation type="submission" date="2020-11" db="EMBL/GenBank/DDBJ databases">
        <title>Enhanced detection system for hospital associated transmission using whole genome sequencing surveillance.</title>
        <authorList>
            <person name="Harrison L.H."/>
            <person name="Van Tyne D."/>
            <person name="Marsh J.W."/>
            <person name="Griffith M.P."/>
            <person name="Snyder D.J."/>
            <person name="Cooper V.S."/>
            <person name="Mustapha M."/>
        </authorList>
    </citation>
    <scope>NUCLEOTIDE SEQUENCE</scope>
    <source>
        <strain evidence="4">STEN00053</strain>
    </source>
</reference>
<dbReference type="GeneID" id="93740303"/>
<dbReference type="InterPro" id="IPR017592">
    <property type="entry name" value="Pilus_assmbl_Flp-typ_CpaB"/>
</dbReference>